<evidence type="ECO:0000256" key="2">
    <source>
        <dbReference type="SAM" id="SignalP"/>
    </source>
</evidence>
<dbReference type="InterPro" id="IPR002491">
    <property type="entry name" value="ABC_transptr_periplasmic_BD"/>
</dbReference>
<dbReference type="InterPro" id="IPR054828">
    <property type="entry name" value="Vit_B12_bind_prot"/>
</dbReference>
<keyword evidence="1 2" id="KW-0732">Signal</keyword>
<feature type="domain" description="Fe/B12 periplasmic-binding" evidence="3">
    <location>
        <begin position="49"/>
        <end position="294"/>
    </location>
</feature>
<dbReference type="Proteomes" id="UP001228044">
    <property type="component" value="Unassembled WGS sequence"/>
</dbReference>
<evidence type="ECO:0000256" key="1">
    <source>
        <dbReference type="ARBA" id="ARBA00022729"/>
    </source>
</evidence>
<evidence type="ECO:0000259" key="3">
    <source>
        <dbReference type="PROSITE" id="PS50983"/>
    </source>
</evidence>
<protein>
    <submittedName>
        <fullName evidence="4">Helical backbone metal receptor</fullName>
    </submittedName>
</protein>
<keyword evidence="4" id="KW-0675">Receptor</keyword>
<dbReference type="SUPFAM" id="SSF53807">
    <property type="entry name" value="Helical backbone' metal receptor"/>
    <property type="match status" value="1"/>
</dbReference>
<dbReference type="EMBL" id="JAUHHC010000005">
    <property type="protein sequence ID" value="MDN3922392.1"/>
    <property type="molecule type" value="Genomic_DNA"/>
</dbReference>
<dbReference type="Gene3D" id="3.40.50.1980">
    <property type="entry name" value="Nitrogenase molybdenum iron protein domain"/>
    <property type="match status" value="2"/>
</dbReference>
<name>A0ABT8DVV2_9BURK</name>
<dbReference type="PROSITE" id="PS50983">
    <property type="entry name" value="FE_B12_PBP"/>
    <property type="match status" value="1"/>
</dbReference>
<proteinExistence type="predicted"/>
<accession>A0ABT8DVV2</accession>
<dbReference type="RefSeq" id="WP_290360695.1">
    <property type="nucleotide sequence ID" value="NZ_JAUHHC010000005.1"/>
</dbReference>
<dbReference type="NCBIfam" id="NF038402">
    <property type="entry name" value="TroA_like"/>
    <property type="match status" value="1"/>
</dbReference>
<organism evidence="4 5">
    <name type="scientific">Roseateles violae</name>
    <dbReference type="NCBI Taxonomy" id="3058042"/>
    <lineage>
        <taxon>Bacteria</taxon>
        <taxon>Pseudomonadati</taxon>
        <taxon>Pseudomonadota</taxon>
        <taxon>Betaproteobacteria</taxon>
        <taxon>Burkholderiales</taxon>
        <taxon>Sphaerotilaceae</taxon>
        <taxon>Roseateles</taxon>
    </lineage>
</organism>
<reference evidence="4 5" key="1">
    <citation type="submission" date="2023-06" db="EMBL/GenBank/DDBJ databases">
        <title>Pelomonas sp. PFR6 16S ribosomal RNA gene Genome sequencing and assembly.</title>
        <authorList>
            <person name="Woo H."/>
        </authorList>
    </citation>
    <scope>NUCLEOTIDE SEQUENCE [LARGE SCALE GENOMIC DNA]</scope>
    <source>
        <strain evidence="4 5">PFR6</strain>
    </source>
</reference>
<sequence>MSNKVYFFRSMKAALPLLALLGGLAQPAGAYQLKDDAGHVSEWSAPPQRIVSMVPSLTETVCALGACARLVGVDRYSNHPPQVAALPKLGGIDDSNIETIVALRPDVVLVSPSSRMAERLQALGLKVVTLESKSYADVRRVLGKTAQLLAVQDTDRLWRGIEAGVGAAAQSLPPAARSARVYYEVASGPYGAGESSFIGEIIARLGARNIIPASMGPFPKINPEFVVRANPDVIMVGSRDAEGITARPGWERISAVRRQQICVFSREEGDVLVRPGPRLAEAAQIMARCLREHSGGGDKSGTPR</sequence>
<dbReference type="PANTHER" id="PTHR30535">
    <property type="entry name" value="VITAMIN B12-BINDING PROTEIN"/>
    <property type="match status" value="1"/>
</dbReference>
<dbReference type="InterPro" id="IPR050902">
    <property type="entry name" value="ABC_Transporter_SBP"/>
</dbReference>
<gene>
    <name evidence="4" type="ORF">QWJ38_19045</name>
</gene>
<evidence type="ECO:0000313" key="4">
    <source>
        <dbReference type="EMBL" id="MDN3922392.1"/>
    </source>
</evidence>
<keyword evidence="5" id="KW-1185">Reference proteome</keyword>
<dbReference type="Pfam" id="PF01497">
    <property type="entry name" value="Peripla_BP_2"/>
    <property type="match status" value="1"/>
</dbReference>
<comment type="caution">
    <text evidence="4">The sequence shown here is derived from an EMBL/GenBank/DDBJ whole genome shotgun (WGS) entry which is preliminary data.</text>
</comment>
<feature type="chain" id="PRO_5046037769" evidence="2">
    <location>
        <begin position="31"/>
        <end position="304"/>
    </location>
</feature>
<evidence type="ECO:0000313" key="5">
    <source>
        <dbReference type="Proteomes" id="UP001228044"/>
    </source>
</evidence>
<feature type="signal peptide" evidence="2">
    <location>
        <begin position="1"/>
        <end position="30"/>
    </location>
</feature>
<dbReference type="PANTHER" id="PTHR30535:SF34">
    <property type="entry name" value="MOLYBDATE-BINDING PROTEIN MOLA"/>
    <property type="match status" value="1"/>
</dbReference>